<feature type="region of interest" description="Disordered" evidence="1">
    <location>
        <begin position="1"/>
        <end position="31"/>
    </location>
</feature>
<keyword evidence="2" id="KW-1133">Transmembrane helix</keyword>
<evidence type="ECO:0000256" key="2">
    <source>
        <dbReference type="SAM" id="Phobius"/>
    </source>
</evidence>
<evidence type="ECO:0000313" key="4">
    <source>
        <dbReference type="Proteomes" id="UP000694050"/>
    </source>
</evidence>
<gene>
    <name evidence="3" type="primary">MCH1-0</name>
    <name evidence="3" type="ORF">Forpe1208_v001805</name>
</gene>
<dbReference type="AlphaFoldDB" id="A0A8J5U4L6"/>
<feature type="transmembrane region" description="Helical" evidence="2">
    <location>
        <begin position="109"/>
        <end position="129"/>
    </location>
</feature>
<name>A0A8J5U4L6_FUSOX</name>
<dbReference type="Proteomes" id="UP000694050">
    <property type="component" value="Unassembled WGS sequence"/>
</dbReference>
<feature type="transmembrane region" description="Helical" evidence="2">
    <location>
        <begin position="40"/>
        <end position="66"/>
    </location>
</feature>
<reference evidence="3" key="1">
    <citation type="submission" date="2021-04" db="EMBL/GenBank/DDBJ databases">
        <title>First draft genome resource for Brassicaceae pathogens Fusarium oxysporum f. sp. raphani and Fusarium oxysporum f. sp. rapae.</title>
        <authorList>
            <person name="Asai S."/>
        </authorList>
    </citation>
    <scope>NUCLEOTIDE SEQUENCE</scope>
    <source>
        <strain evidence="3">Tf1208</strain>
    </source>
</reference>
<feature type="compositionally biased region" description="Low complexity" evidence="1">
    <location>
        <begin position="17"/>
        <end position="29"/>
    </location>
</feature>
<keyword evidence="2" id="KW-0472">Membrane</keyword>
<proteinExistence type="predicted"/>
<comment type="caution">
    <text evidence="3">The sequence shown here is derived from an EMBL/GenBank/DDBJ whole genome shotgun (WGS) entry which is preliminary data.</text>
</comment>
<accession>A0A8J5U4L6</accession>
<sequence length="152" mass="16401">MSSPTSDDTRLEADQISTHSSYASSSDSSSRARRNKEKQALRLIAFIAANIIALACGSIVVFSLYAPLLQSRLHYTQFQVNAVAIAGSVALYLPISLIGYICDRVGLKPLALVGGILFGSGYGIAAGVYRKLDLEFRSHPGYRVNGDWSVPF</sequence>
<protein>
    <submittedName>
        <fullName evidence="3">Putative transporter MCH1</fullName>
    </submittedName>
</protein>
<dbReference type="EMBL" id="JAELUQ010000001">
    <property type="protein sequence ID" value="KAG7421383.1"/>
    <property type="molecule type" value="Genomic_DNA"/>
</dbReference>
<organism evidence="3 4">
    <name type="scientific">Fusarium oxysporum f. sp. rapae</name>
    <dbReference type="NCBI Taxonomy" id="485398"/>
    <lineage>
        <taxon>Eukaryota</taxon>
        <taxon>Fungi</taxon>
        <taxon>Dikarya</taxon>
        <taxon>Ascomycota</taxon>
        <taxon>Pezizomycotina</taxon>
        <taxon>Sordariomycetes</taxon>
        <taxon>Hypocreomycetidae</taxon>
        <taxon>Hypocreales</taxon>
        <taxon>Nectriaceae</taxon>
        <taxon>Fusarium</taxon>
        <taxon>Fusarium oxysporum species complex</taxon>
    </lineage>
</organism>
<evidence type="ECO:0000313" key="3">
    <source>
        <dbReference type="EMBL" id="KAG7421383.1"/>
    </source>
</evidence>
<evidence type="ECO:0000256" key="1">
    <source>
        <dbReference type="SAM" id="MobiDB-lite"/>
    </source>
</evidence>
<keyword evidence="2" id="KW-0812">Transmembrane</keyword>
<feature type="transmembrane region" description="Helical" evidence="2">
    <location>
        <begin position="78"/>
        <end position="102"/>
    </location>
</feature>